<dbReference type="Gene3D" id="1.10.1470.10">
    <property type="entry name" value="YjbJ"/>
    <property type="match status" value="1"/>
</dbReference>
<evidence type="ECO:0000313" key="4">
    <source>
        <dbReference type="EMBL" id="GGR17913.1"/>
    </source>
</evidence>
<proteinExistence type="inferred from homology"/>
<reference evidence="4" key="2">
    <citation type="submission" date="2020-09" db="EMBL/GenBank/DDBJ databases">
        <authorList>
            <person name="Sun Q."/>
            <person name="Ohkuma M."/>
        </authorList>
    </citation>
    <scope>NUCLEOTIDE SEQUENCE</scope>
    <source>
        <strain evidence="4">JCM 3346</strain>
    </source>
</reference>
<dbReference type="AlphaFoldDB" id="A0A918FB24"/>
<feature type="region of interest" description="Disordered" evidence="2">
    <location>
        <begin position="1"/>
        <end position="66"/>
    </location>
</feature>
<evidence type="ECO:0000313" key="5">
    <source>
        <dbReference type="Proteomes" id="UP000610303"/>
    </source>
</evidence>
<protein>
    <recommendedName>
        <fullName evidence="3">CsbD-like domain-containing protein</fullName>
    </recommendedName>
</protein>
<comment type="similarity">
    <text evidence="1">Belongs to the UPF0337 (CsbD) family.</text>
</comment>
<reference evidence="4" key="1">
    <citation type="journal article" date="2014" name="Int. J. Syst. Evol. Microbiol.">
        <title>Complete genome sequence of Corynebacterium casei LMG S-19264T (=DSM 44701T), isolated from a smear-ripened cheese.</title>
        <authorList>
            <consortium name="US DOE Joint Genome Institute (JGI-PGF)"/>
            <person name="Walter F."/>
            <person name="Albersmeier A."/>
            <person name="Kalinowski J."/>
            <person name="Ruckert C."/>
        </authorList>
    </citation>
    <scope>NUCLEOTIDE SEQUENCE</scope>
    <source>
        <strain evidence="4">JCM 3346</strain>
    </source>
</reference>
<accession>A0A918FB24</accession>
<dbReference type="EMBL" id="BMRJ01000001">
    <property type="protein sequence ID" value="GGR17913.1"/>
    <property type="molecule type" value="Genomic_DNA"/>
</dbReference>
<dbReference type="RefSeq" id="WP_189084049.1">
    <property type="nucleotide sequence ID" value="NZ_BMRJ01000001.1"/>
</dbReference>
<dbReference type="Pfam" id="PF05532">
    <property type="entry name" value="CsbD"/>
    <property type="match status" value="1"/>
</dbReference>
<name>A0A918FB24_AGRME</name>
<gene>
    <name evidence="4" type="ORF">GCM10010196_08710</name>
</gene>
<evidence type="ECO:0000259" key="3">
    <source>
        <dbReference type="Pfam" id="PF05532"/>
    </source>
</evidence>
<dbReference type="InterPro" id="IPR008462">
    <property type="entry name" value="CsbD"/>
</dbReference>
<feature type="compositionally biased region" description="Basic and acidic residues" evidence="2">
    <location>
        <begin position="33"/>
        <end position="66"/>
    </location>
</feature>
<feature type="compositionally biased region" description="Basic and acidic residues" evidence="2">
    <location>
        <begin position="1"/>
        <end position="16"/>
    </location>
</feature>
<feature type="domain" description="CsbD-like" evidence="3">
    <location>
        <begin position="5"/>
        <end position="55"/>
    </location>
</feature>
<organism evidence="4 5">
    <name type="scientific">Agromyces mediolanus</name>
    <name type="common">Corynebacterium mediolanum</name>
    <dbReference type="NCBI Taxonomy" id="41986"/>
    <lineage>
        <taxon>Bacteria</taxon>
        <taxon>Bacillati</taxon>
        <taxon>Actinomycetota</taxon>
        <taxon>Actinomycetes</taxon>
        <taxon>Micrococcales</taxon>
        <taxon>Microbacteriaceae</taxon>
        <taxon>Agromyces</taxon>
    </lineage>
</organism>
<dbReference type="SUPFAM" id="SSF69047">
    <property type="entry name" value="Hypothetical protein YjbJ"/>
    <property type="match status" value="1"/>
</dbReference>
<dbReference type="InterPro" id="IPR036629">
    <property type="entry name" value="YjbJ_sf"/>
</dbReference>
<evidence type="ECO:0000256" key="1">
    <source>
        <dbReference type="ARBA" id="ARBA00009129"/>
    </source>
</evidence>
<comment type="caution">
    <text evidence="4">The sequence shown here is derived from an EMBL/GenBank/DDBJ whole genome shotgun (WGS) entry which is preliminary data.</text>
</comment>
<dbReference type="Proteomes" id="UP000610303">
    <property type="component" value="Unassembled WGS sequence"/>
</dbReference>
<evidence type="ECO:0000256" key="2">
    <source>
        <dbReference type="SAM" id="MobiDB-lite"/>
    </source>
</evidence>
<keyword evidence="5" id="KW-1185">Reference proteome</keyword>
<sequence>MGLGDKAKHAAEELAGKAKQGIGKATGNEELEAEGRAEEAKADLKQAGDKAKDAGNDVKDAFTGRD</sequence>